<dbReference type="Proteomes" id="UP000767392">
    <property type="component" value="Unassembled WGS sequence"/>
</dbReference>
<comment type="caution">
    <text evidence="4">The sequence shown here is derived from an EMBL/GenBank/DDBJ whole genome shotgun (WGS) entry which is preliminary data.</text>
</comment>
<dbReference type="InterPro" id="IPR010330">
    <property type="entry name" value="CoiA_nuc"/>
</dbReference>
<name>A0ABY2YTT2_9LACO</name>
<protein>
    <recommendedName>
        <fullName evidence="6">Competence protein CoiA</fullName>
    </recommendedName>
</protein>
<gene>
    <name evidence="4" type="ORF">DY048_02040</name>
</gene>
<proteinExistence type="predicted"/>
<keyword evidence="1" id="KW-0812">Transmembrane</keyword>
<keyword evidence="5" id="KW-1185">Reference proteome</keyword>
<accession>A0ABY2YTT2</accession>
<evidence type="ECO:0000259" key="2">
    <source>
        <dbReference type="Pfam" id="PF06054"/>
    </source>
</evidence>
<evidence type="ECO:0000256" key="1">
    <source>
        <dbReference type="SAM" id="Phobius"/>
    </source>
</evidence>
<feature type="domain" description="Competence protein CoiA nuclease-like" evidence="2">
    <location>
        <begin position="60"/>
        <end position="193"/>
    </location>
</feature>
<dbReference type="Pfam" id="PF06054">
    <property type="entry name" value="CoiA_nuc"/>
    <property type="match status" value="1"/>
</dbReference>
<evidence type="ECO:0000313" key="5">
    <source>
        <dbReference type="Proteomes" id="UP000767392"/>
    </source>
</evidence>
<reference evidence="4 5" key="1">
    <citation type="submission" date="2018-08" db="EMBL/GenBank/DDBJ databases">
        <title>Comparative genomics of wild bee and flower associated Lactobacillus reveals potential adaptation to the bee host.</title>
        <authorList>
            <person name="Vuong H.Q."/>
            <person name="Mcfrederick Q.S."/>
        </authorList>
    </citation>
    <scope>NUCLEOTIDE SEQUENCE [LARGE SCALE GENOMIC DNA]</scope>
    <source>
        <strain evidence="4 5">HV_04</strain>
    </source>
</reference>
<organism evidence="4 5">
    <name type="scientific">Apilactobacillus timberlakei</name>
    <dbReference type="NCBI Taxonomy" id="2008380"/>
    <lineage>
        <taxon>Bacteria</taxon>
        <taxon>Bacillati</taxon>
        <taxon>Bacillota</taxon>
        <taxon>Bacilli</taxon>
        <taxon>Lactobacillales</taxon>
        <taxon>Lactobacillaceae</taxon>
        <taxon>Apilactobacillus</taxon>
    </lineage>
</organism>
<dbReference type="InterPro" id="IPR057253">
    <property type="entry name" value="CoiA-like_N"/>
</dbReference>
<dbReference type="EMBL" id="QUAM01000002">
    <property type="protein sequence ID" value="TPR15399.1"/>
    <property type="molecule type" value="Genomic_DNA"/>
</dbReference>
<keyword evidence="1" id="KW-1133">Transmembrane helix</keyword>
<feature type="domain" description="Competence protein CoiA-like N-terminal" evidence="3">
    <location>
        <begin position="19"/>
        <end position="54"/>
    </location>
</feature>
<dbReference type="Pfam" id="PF25164">
    <property type="entry name" value="CoiA_N"/>
    <property type="match status" value="1"/>
</dbReference>
<sequence length="354" mass="42054">MKILTAIYNNRLVLAINSSKNKKYLCPICKSVVILKRGTEKISHFAHSKNNDCPNIGEHETDEHLTGKINLFKFINNKSTKIECYITKINQKPDLINNKIAFEFQCSPITQKRLLERINGYKSLGIHSLWILGKNYRKKFSSKNTTKFFYYSFNIGFYILFLHNSGYVEIRYNCLEINGIINYQSKIIYSFKELLSFIKSRQALLQYNNNLRQINYLLRNFRKNMILGNKAILNLQNDFYLKGHNIDGAPLLCNEKYFSYPIFDNKFFLWKIICLNNIEDGINLDYLFKTLFKFTFPLIENINIFYKHEFKTFINILVNENLIKIESNVIHLLKDPIWFKDYLDRENIQNKKDL</sequence>
<feature type="transmembrane region" description="Helical" evidence="1">
    <location>
        <begin position="148"/>
        <end position="168"/>
    </location>
</feature>
<evidence type="ECO:0000313" key="4">
    <source>
        <dbReference type="EMBL" id="TPR15399.1"/>
    </source>
</evidence>
<keyword evidence="1" id="KW-0472">Membrane</keyword>
<evidence type="ECO:0008006" key="6">
    <source>
        <dbReference type="Google" id="ProtNLM"/>
    </source>
</evidence>
<evidence type="ECO:0000259" key="3">
    <source>
        <dbReference type="Pfam" id="PF25164"/>
    </source>
</evidence>